<comment type="caution">
    <text evidence="3">The sequence shown here is derived from an EMBL/GenBank/DDBJ whole genome shotgun (WGS) entry which is preliminary data.</text>
</comment>
<dbReference type="EMBL" id="JACCDE010000017">
    <property type="protein sequence ID" value="NYS78519.1"/>
    <property type="molecule type" value="Genomic_DNA"/>
</dbReference>
<evidence type="ECO:0000256" key="1">
    <source>
        <dbReference type="ARBA" id="ARBA00022679"/>
    </source>
</evidence>
<evidence type="ECO:0000313" key="3">
    <source>
        <dbReference type="EMBL" id="NYS78519.1"/>
    </source>
</evidence>
<organism evidence="3 4">
    <name type="scientific">Vreelandella glaciei</name>
    <dbReference type="NCBI Taxonomy" id="186761"/>
    <lineage>
        <taxon>Bacteria</taxon>
        <taxon>Pseudomonadati</taxon>
        <taxon>Pseudomonadota</taxon>
        <taxon>Gammaproteobacteria</taxon>
        <taxon>Oceanospirillales</taxon>
        <taxon>Halomonadaceae</taxon>
        <taxon>Vreelandella</taxon>
    </lineage>
</organism>
<dbReference type="InterPro" id="IPR051091">
    <property type="entry name" value="O-Glucosyltr/Glycosyltrsf_90"/>
</dbReference>
<sequence>MVMLVAKAHKNLHKLVFYVQHTAHRLIPTALLQWQRKRLLHSLKRLSKEEQKKILYRVNYCNSLDNYTELPDQVISLSNFKREKSGTYYLDLLSVLRYFSPELKFCYLFGDVTTVPSVATLVKSRPINQPNQNSVLLKLNRVRHYYTVKDPIPYDDKLDFVVWRGACHQEHRRQFVRDFYDHPLCNVGDIHKNALGQPWHRQFMSVQEQLKYKFVLSIEGKDVATNLKWIMASNSLCLMRRPRFETWFMEGTLLPGYHYVELKEDYSDLEEKVIYYQENPDAAKRIIANANCYFSQFMNTERERLISLLVMQKYFEYTQQSFNSCRFN</sequence>
<accession>A0A7Z0LTW5</accession>
<reference evidence="3 4" key="1">
    <citation type="journal article" date="2003" name="Extremophiles">
        <title>Halomonas glaciei sp. nov. isolated from fast ice of Adelie Land, Antarctica.</title>
        <authorList>
            <person name="Reddy G.S."/>
            <person name="Raghavan P.U."/>
            <person name="Sarita N.B."/>
            <person name="Prakash J.S."/>
            <person name="Nagesh N."/>
            <person name="Delille D."/>
            <person name="Shivaji S."/>
        </authorList>
    </citation>
    <scope>NUCLEOTIDE SEQUENCE [LARGE SCALE GENOMIC DNA]</scope>
    <source>
        <strain evidence="3 4">DD39</strain>
    </source>
</reference>
<keyword evidence="4" id="KW-1185">Reference proteome</keyword>
<gene>
    <name evidence="3" type="ORF">HZS80_12505</name>
</gene>
<keyword evidence="1" id="KW-0808">Transferase</keyword>
<dbReference type="Pfam" id="PF05686">
    <property type="entry name" value="Glyco_transf_90"/>
    <property type="match status" value="1"/>
</dbReference>
<dbReference type="Proteomes" id="UP000526892">
    <property type="component" value="Unassembled WGS sequence"/>
</dbReference>
<dbReference type="SMART" id="SM00672">
    <property type="entry name" value="CAP10"/>
    <property type="match status" value="1"/>
</dbReference>
<feature type="domain" description="Glycosyl transferase CAP10" evidence="2">
    <location>
        <begin position="108"/>
        <end position="315"/>
    </location>
</feature>
<dbReference type="PANTHER" id="PTHR12203:SF35">
    <property type="entry name" value="PROTEIN O-GLUCOSYLTRANSFERASE 1"/>
    <property type="match status" value="1"/>
</dbReference>
<dbReference type="GO" id="GO:0016740">
    <property type="term" value="F:transferase activity"/>
    <property type="evidence" value="ECO:0007669"/>
    <property type="project" value="UniProtKB-KW"/>
</dbReference>
<dbReference type="AlphaFoldDB" id="A0A7Z0LTW5"/>
<evidence type="ECO:0000313" key="4">
    <source>
        <dbReference type="Proteomes" id="UP000526892"/>
    </source>
</evidence>
<proteinExistence type="predicted"/>
<dbReference type="PANTHER" id="PTHR12203">
    <property type="entry name" value="KDEL LYS-ASP-GLU-LEU CONTAINING - RELATED"/>
    <property type="match status" value="1"/>
</dbReference>
<name>A0A7Z0LTW5_9GAMM</name>
<protein>
    <submittedName>
        <fullName evidence="3">Lipopolysaccharide A protein</fullName>
    </submittedName>
</protein>
<evidence type="ECO:0000259" key="2">
    <source>
        <dbReference type="SMART" id="SM00672"/>
    </source>
</evidence>
<dbReference type="InterPro" id="IPR006598">
    <property type="entry name" value="CAP10"/>
</dbReference>